<feature type="region of interest" description="Disordered" evidence="1">
    <location>
        <begin position="1"/>
        <end position="24"/>
    </location>
</feature>
<accession>A0A9X3TS50</accession>
<evidence type="ECO:0000313" key="2">
    <source>
        <dbReference type="EMBL" id="MDA5109530.1"/>
    </source>
</evidence>
<gene>
    <name evidence="2" type="ORF">O3V59_14265</name>
</gene>
<evidence type="ECO:0000256" key="1">
    <source>
        <dbReference type="SAM" id="MobiDB-lite"/>
    </source>
</evidence>
<sequence length="90" mass="10068">MLRKTMREGTPLRSADAKQQPNDQPYSIDIRVTFDQRIQEAVLCSLLDDMRLALQDNYPLMKIQMIGDDAVCPGERAAKRGSVTDTGLQG</sequence>
<keyword evidence="3" id="KW-1185">Reference proteome</keyword>
<proteinExistence type="predicted"/>
<reference evidence="2" key="1">
    <citation type="submission" date="2022-12" db="EMBL/GenBank/DDBJ databases">
        <title>Draft genome sequence of the thermophilic strain Brevibacillus thermoruber HT42, isolated from Los Humeros, Puebla, Mexico, with biotechnological potential.</title>
        <authorList>
            <person name="Lara Sanchez J."/>
            <person name="Solis Palacios R."/>
            <person name="Bustos Baena A.S."/>
            <person name="Ruz Baez A.E."/>
            <person name="Espinosa Luna G."/>
            <person name="Oliart Ros R.M."/>
        </authorList>
    </citation>
    <scope>NUCLEOTIDE SEQUENCE</scope>
    <source>
        <strain evidence="2">HT42</strain>
    </source>
</reference>
<protein>
    <submittedName>
        <fullName evidence="2">Uncharacterized protein</fullName>
    </submittedName>
</protein>
<dbReference type="Proteomes" id="UP001151071">
    <property type="component" value="Unassembled WGS sequence"/>
</dbReference>
<dbReference type="EMBL" id="JAPYYP010000018">
    <property type="protein sequence ID" value="MDA5109530.1"/>
    <property type="molecule type" value="Genomic_DNA"/>
</dbReference>
<organism evidence="2 3">
    <name type="scientific">Brevibacillus thermoruber</name>
    <dbReference type="NCBI Taxonomy" id="33942"/>
    <lineage>
        <taxon>Bacteria</taxon>
        <taxon>Bacillati</taxon>
        <taxon>Bacillota</taxon>
        <taxon>Bacilli</taxon>
        <taxon>Bacillales</taxon>
        <taxon>Paenibacillaceae</taxon>
        <taxon>Brevibacillus</taxon>
    </lineage>
</organism>
<name>A0A9X3TS50_9BACL</name>
<dbReference type="AlphaFoldDB" id="A0A9X3TS50"/>
<comment type="caution">
    <text evidence="2">The sequence shown here is derived from an EMBL/GenBank/DDBJ whole genome shotgun (WGS) entry which is preliminary data.</text>
</comment>
<dbReference type="RefSeq" id="WP_141669655.1">
    <property type="nucleotide sequence ID" value="NZ_JAPYYP010000018.1"/>
</dbReference>
<evidence type="ECO:0000313" key="3">
    <source>
        <dbReference type="Proteomes" id="UP001151071"/>
    </source>
</evidence>